<gene>
    <name evidence="2" type="ORF">N803_14145</name>
</gene>
<dbReference type="STRING" id="1385521.N803_14145"/>
<evidence type="ECO:0000256" key="1">
    <source>
        <dbReference type="SAM" id="MobiDB-lite"/>
    </source>
</evidence>
<dbReference type="Proteomes" id="UP000030011">
    <property type="component" value="Unassembled WGS sequence"/>
</dbReference>
<keyword evidence="3" id="KW-1185">Reference proteome</keyword>
<evidence type="ECO:0000313" key="3">
    <source>
        <dbReference type="Proteomes" id="UP000030011"/>
    </source>
</evidence>
<protein>
    <submittedName>
        <fullName evidence="2">Uncharacterized protein</fullName>
    </submittedName>
</protein>
<evidence type="ECO:0000313" key="2">
    <source>
        <dbReference type="EMBL" id="KGN37598.1"/>
    </source>
</evidence>
<dbReference type="EMBL" id="AVPK01000005">
    <property type="protein sequence ID" value="KGN37598.1"/>
    <property type="molecule type" value="Genomic_DNA"/>
</dbReference>
<organism evidence="2 3">
    <name type="scientific">Knoellia subterranea KCTC 19937</name>
    <dbReference type="NCBI Taxonomy" id="1385521"/>
    <lineage>
        <taxon>Bacteria</taxon>
        <taxon>Bacillati</taxon>
        <taxon>Actinomycetota</taxon>
        <taxon>Actinomycetes</taxon>
        <taxon>Micrococcales</taxon>
        <taxon>Intrasporangiaceae</taxon>
        <taxon>Knoellia</taxon>
    </lineage>
</organism>
<name>A0A0A0JKI7_9MICO</name>
<sequence>MWESPESWWRRLKLGREEFLQRALTTLVLGGEAPPWNSPRVPSPEGMQFLKLLDTLAHGDTAGSELEPDSFVDEYLLPKVESTAENGWPDWAVLWPQRVWVIELKTEAGSHRPAQLPYYSRLAAAAHPHRAIDLTYITGPLTKPAPELVAGQRYSHLVWSDVLPLVETVWGSESRPEVGSYVQAVANVVSNLARLRPMEQRLALVGEVPVDPAGEADEVTPETSRSQQQEPTDDLLALARATASDGRQRGVGAASPEDLTSLKEAARSAINAVAVDDPTRFVMPWVWDASKTGGRALTAEGTEFGYELRFSRYKTIQIKP</sequence>
<feature type="compositionally biased region" description="Polar residues" evidence="1">
    <location>
        <begin position="221"/>
        <end position="230"/>
    </location>
</feature>
<proteinExistence type="predicted"/>
<dbReference type="GO" id="GO:0003676">
    <property type="term" value="F:nucleic acid binding"/>
    <property type="evidence" value="ECO:0007669"/>
    <property type="project" value="InterPro"/>
</dbReference>
<reference evidence="2 3" key="1">
    <citation type="submission" date="2013-08" db="EMBL/GenBank/DDBJ databases">
        <title>The genome sequence of Knoellia subterranea.</title>
        <authorList>
            <person name="Zhu W."/>
            <person name="Wang G."/>
        </authorList>
    </citation>
    <scope>NUCLEOTIDE SEQUENCE [LARGE SCALE GENOMIC DNA]</scope>
    <source>
        <strain evidence="2 3">KCTC 19937</strain>
    </source>
</reference>
<feature type="region of interest" description="Disordered" evidence="1">
    <location>
        <begin position="212"/>
        <end position="233"/>
    </location>
</feature>
<comment type="caution">
    <text evidence="2">The sequence shown here is derived from an EMBL/GenBank/DDBJ whole genome shotgun (WGS) entry which is preliminary data.</text>
</comment>
<dbReference type="InterPro" id="IPR011856">
    <property type="entry name" value="tRNA_endonuc-like_dom_sf"/>
</dbReference>
<dbReference type="Gene3D" id="3.40.1350.10">
    <property type="match status" value="1"/>
</dbReference>
<accession>A0A0A0JKI7</accession>
<dbReference type="AlphaFoldDB" id="A0A0A0JKI7"/>